<dbReference type="AlphaFoldDB" id="A0A419SC48"/>
<dbReference type="Proteomes" id="UP000283433">
    <property type="component" value="Unassembled WGS sequence"/>
</dbReference>
<reference evidence="1 2" key="1">
    <citation type="submission" date="2016-07" db="EMBL/GenBank/DDBJ databases">
        <title>Genome of Pelobium manganitolerans.</title>
        <authorList>
            <person name="Wu S."/>
            <person name="Wang G."/>
        </authorList>
    </citation>
    <scope>NUCLEOTIDE SEQUENCE [LARGE SCALE GENOMIC DNA]</scope>
    <source>
        <strain evidence="1 2">YS-25</strain>
    </source>
</reference>
<dbReference type="RefSeq" id="WP_120180129.1">
    <property type="nucleotide sequence ID" value="NZ_MBTA01000001.1"/>
</dbReference>
<accession>A0A419SC48</accession>
<proteinExistence type="predicted"/>
<sequence>MKRKHLQWVLLLGIGIITVIGSCKKSEKKEETYTCSTCSATPEATAANDNSSKGIYKGVILGSSGTIKFDISNSTSNTITAKMVIDGTTVNLTTTTAWVAGQLYVAPFKGTLNGQEVSITFSVDATGAGATIVSSNIPGHGNAVFVIAKETSSALVRCFEGIYQTSDKEKGTFNIIVSTVLKGWTGKARKDGSSTASSISGTYANDILIDEHGTTIAPIKGDEFSGSFKNADNVTVTVKGKRTM</sequence>
<comment type="caution">
    <text evidence="1">The sequence shown here is derived from an EMBL/GenBank/DDBJ whole genome shotgun (WGS) entry which is preliminary data.</text>
</comment>
<keyword evidence="2" id="KW-1185">Reference proteome</keyword>
<dbReference type="EMBL" id="MBTA01000001">
    <property type="protein sequence ID" value="RKD20216.1"/>
    <property type="molecule type" value="Genomic_DNA"/>
</dbReference>
<name>A0A419SC48_9SPHI</name>
<protein>
    <submittedName>
        <fullName evidence="1">Uncharacterized protein</fullName>
    </submittedName>
</protein>
<dbReference type="PROSITE" id="PS51257">
    <property type="entry name" value="PROKAR_LIPOPROTEIN"/>
    <property type="match status" value="1"/>
</dbReference>
<evidence type="ECO:0000313" key="1">
    <source>
        <dbReference type="EMBL" id="RKD20216.1"/>
    </source>
</evidence>
<organism evidence="1 2">
    <name type="scientific">Pelobium manganitolerans</name>
    <dbReference type="NCBI Taxonomy" id="1842495"/>
    <lineage>
        <taxon>Bacteria</taxon>
        <taxon>Pseudomonadati</taxon>
        <taxon>Bacteroidota</taxon>
        <taxon>Sphingobacteriia</taxon>
        <taxon>Sphingobacteriales</taxon>
        <taxon>Sphingobacteriaceae</taxon>
        <taxon>Pelobium</taxon>
    </lineage>
</organism>
<gene>
    <name evidence="1" type="ORF">BCY91_00905</name>
</gene>
<evidence type="ECO:0000313" key="2">
    <source>
        <dbReference type="Proteomes" id="UP000283433"/>
    </source>
</evidence>
<dbReference type="OrthoDB" id="792635at2"/>